<dbReference type="PANTHER" id="PTHR47008">
    <property type="entry name" value="PROTEIN CORDON-BLEU"/>
    <property type="match status" value="1"/>
</dbReference>
<feature type="domain" description="WH2" evidence="2">
    <location>
        <begin position="1611"/>
        <end position="1631"/>
    </location>
</feature>
<feature type="region of interest" description="Disordered" evidence="1">
    <location>
        <begin position="1637"/>
        <end position="1658"/>
    </location>
</feature>
<feature type="region of interest" description="Disordered" evidence="1">
    <location>
        <begin position="687"/>
        <end position="707"/>
    </location>
</feature>
<dbReference type="InterPro" id="IPR003124">
    <property type="entry name" value="WH2_dom"/>
</dbReference>
<dbReference type="EMBL" id="JADDUC010000018">
    <property type="protein sequence ID" value="KAG0126415.1"/>
    <property type="molecule type" value="Genomic_DNA"/>
</dbReference>
<gene>
    <name evidence="4" type="ORF">IHE44_0000764</name>
    <name evidence="3" type="ORF">IHE44_003975</name>
</gene>
<dbReference type="CDD" id="cd21801">
    <property type="entry name" value="WH2_Wc_Cobl"/>
    <property type="match status" value="1"/>
</dbReference>
<feature type="compositionally biased region" description="Pro residues" evidence="1">
    <location>
        <begin position="519"/>
        <end position="531"/>
    </location>
</feature>
<feature type="region of interest" description="Disordered" evidence="1">
    <location>
        <begin position="448"/>
        <end position="540"/>
    </location>
</feature>
<dbReference type="GO" id="GO:0005884">
    <property type="term" value="C:actin filament"/>
    <property type="evidence" value="ECO:0007669"/>
    <property type="project" value="TreeGrafter"/>
</dbReference>
<sequence>MPEDKLDELEEVAGSVWVVERSACSRGMNGTFLSCSLCLSLSCGFPGNVPELEKSNEKKRMKARAPPPPNQPSAASRIPSEHKSPAETAVISDQNLVSMKENMINRLVDFTVILPSGVEQKCTVQGSKAVMDVLVDLCSQYHLNPSQHSLELKSSGTQQVLSYKPNTLIGALDVQTVLLKEKIPEEKAKRPLPRVPEKSVRLVVNYLKTQKTVVRVSPEVPLHNIIPAICEKCEVSQEHIVLLRDGITGEELELTKSLEELGIKELYAWDRKKEPNRKASVSSDAIEKEKTRLLGLFDADRGSSKTEEYLRMNRDCDLGKEVWICKIQNSLATEKGDRKMWKKKKDLEGGCRNARKDFSMKILKVQQFITPHISKGHEIQQRILKEAGIFSLHLGRKTNLFYAKQMSFISRLTFHKTNDIEIHNIQYVIAEGKSLKQWLPATTRLEGFSTAPNSPSVNSRSSSLGSSLSLGNISGMTANPEGKKRRAPPPPVATPVLPNAEISQGASLNDLRKKKRRAPLPPTASAPPTPAIPNRTEDREDKRKSTMAFYFFFFNLLNYFSPSLLVPKPVILVSVVIPTFSFSLDYLDVNKSRIRSRETLDVGDGRQVPQKPPRGTTRGPPQLVIPPPPPYPPPGSDIVDPTVCYREADVTAPTELVPKQSLLSTHDNVYVVDDTVLELSEVEETASESSCFASEDTTEDSGVLSSPSDIVSLDSQNDSVKLRDIRLVNGYMDPAEAEAVCGTETCPVQNAFCDSMGPDRAPPSRQDEAMALAKHENEDTFIAAQLQQTLANLDEDLEAVDSVSNSDSDYTSEALNTHIRKVEATQDVSISVPVTIIDDAPEVSISNSDENQEMEIRVSQTISAESVNARNFTNKNNNAGSFDKGHTDGGAVCKDLIYQQPSENEFLHLPVEQRRDMFESLTSSFEKRNEKNLRLEPSPKHGVKSEECKSKLSPSHSKAMTEISTAKEKLNPVNECSSRDRSLKKSKSELEIKWPPAKKPEVEVPSTPTWCHRAQHSGSSYEPKMGLTTFKVVPPKPEVRHFDRGVSLSTGAIKIDELGNLIGPNTSASKQVQGSASDESEEIHIGRVKAFWRSSSMEKQSDDSAEHFPKKSAVTTNSKPFTSKHEHKPVCLAASKPAAPQTVTTQAAERQSENERTKPAPLVTQSQVAPLAAPAVSKDKLELPFVKPQRRTSSQYVASAIARHISATTFKPDTMEYNEKDENKQGAGEVKNEAEVSPKRCIIVAKYSPVETESSETREILSNIFACNQKASHRFTPGDNSGMENKVVNIRAPNQATPVSFYKKNASVSLTKSSSKDNNSAEDDHGLNSKQTVAEKKTVFDQKCESLTHTNSASSLKSPDLQGISSSFSSSLRVTKWRPANGVPVSSLKASTELNGAAANVESEQEEKPDDSDVNTVGELDVNVQTNIFGPKKKFKPVIQKPVPKDTSLHSALMEAIQTGGGKEKLRKVSTSTLNGNHGKPSYTETENERSALLAAIRGHSGTSKLKKVRNQYGKYLKYSLFLLSALKKPDIPQTKHCAAKRDVEGISSVASQELQRFRDAEQSLQKAEDLQEEQLCIPPAPAQPPPPPPIQLSAAAPKSSATASGNPVEARQALLEAIRSGAGAAKLRKTHEGKFLQVPSPVEPAQSNASSPVKGSSETCQKVVTLQILSKRKGDTEVLQEWDEFTSLEKT</sequence>
<feature type="domain" description="WH2" evidence="2">
    <location>
        <begin position="1449"/>
        <end position="1469"/>
    </location>
</feature>
<dbReference type="InterPro" id="IPR039895">
    <property type="entry name" value="COBL-like"/>
</dbReference>
<feature type="compositionally biased region" description="Low complexity" evidence="1">
    <location>
        <begin position="453"/>
        <end position="475"/>
    </location>
</feature>
<dbReference type="CDD" id="cd21800">
    <property type="entry name" value="WH2_Wb_Cobl"/>
    <property type="match status" value="1"/>
</dbReference>
<feature type="compositionally biased region" description="Low complexity" evidence="1">
    <location>
        <begin position="1137"/>
        <end position="1148"/>
    </location>
</feature>
<feature type="compositionally biased region" description="Basic and acidic residues" evidence="1">
    <location>
        <begin position="1099"/>
        <end position="1109"/>
    </location>
</feature>
<evidence type="ECO:0000313" key="4">
    <source>
        <dbReference type="EMBL" id="KAI1243179.1"/>
    </source>
</evidence>
<dbReference type="GO" id="GO:0005886">
    <property type="term" value="C:plasma membrane"/>
    <property type="evidence" value="ECO:0007669"/>
    <property type="project" value="TreeGrafter"/>
</dbReference>
<keyword evidence="5" id="KW-1185">Reference proteome</keyword>
<dbReference type="GO" id="GO:0001726">
    <property type="term" value="C:ruffle"/>
    <property type="evidence" value="ECO:0007669"/>
    <property type="project" value="TreeGrafter"/>
</dbReference>
<feature type="compositionally biased region" description="Basic and acidic residues" evidence="1">
    <location>
        <begin position="1322"/>
        <end position="1334"/>
    </location>
</feature>
<feature type="region of interest" description="Disordered" evidence="1">
    <location>
        <begin position="598"/>
        <end position="637"/>
    </location>
</feature>
<evidence type="ECO:0000256" key="1">
    <source>
        <dbReference type="SAM" id="MobiDB-lite"/>
    </source>
</evidence>
<dbReference type="Gene3D" id="3.10.20.90">
    <property type="entry name" value="Phosphatidylinositol 3-kinase Catalytic Subunit, Chain A, domain 1"/>
    <property type="match status" value="1"/>
</dbReference>
<feature type="region of interest" description="Disordered" evidence="1">
    <location>
        <begin position="1311"/>
        <end position="1334"/>
    </location>
</feature>
<feature type="compositionally biased region" description="Acidic residues" evidence="1">
    <location>
        <begin position="1403"/>
        <end position="1413"/>
    </location>
</feature>
<dbReference type="Pfam" id="PF02205">
    <property type="entry name" value="WH2"/>
    <property type="match status" value="3"/>
</dbReference>
<dbReference type="GO" id="GO:0044294">
    <property type="term" value="C:dendritic growth cone"/>
    <property type="evidence" value="ECO:0007669"/>
    <property type="project" value="TreeGrafter"/>
</dbReference>
<name>A0A835NZX6_9PASS</name>
<evidence type="ECO:0000259" key="2">
    <source>
        <dbReference type="PROSITE" id="PS51082"/>
    </source>
</evidence>
<feature type="region of interest" description="Disordered" evidence="1">
    <location>
        <begin position="1578"/>
        <end position="1606"/>
    </location>
</feature>
<feature type="compositionally biased region" description="Pro residues" evidence="1">
    <location>
        <begin position="623"/>
        <end position="635"/>
    </location>
</feature>
<feature type="compositionally biased region" description="Pro residues" evidence="1">
    <location>
        <begin position="1579"/>
        <end position="1591"/>
    </location>
</feature>
<feature type="region of interest" description="Disordered" evidence="1">
    <location>
        <begin position="1096"/>
        <end position="1161"/>
    </location>
</feature>
<feature type="compositionally biased region" description="Basic and acidic residues" evidence="1">
    <location>
        <begin position="925"/>
        <end position="950"/>
    </location>
</feature>
<comment type="caution">
    <text evidence="3">The sequence shown here is derived from an EMBL/GenBank/DDBJ whole genome shotgun (WGS) entry which is preliminary data.</text>
</comment>
<dbReference type="SMART" id="SM00246">
    <property type="entry name" value="WH2"/>
    <property type="match status" value="3"/>
</dbReference>
<dbReference type="CDD" id="cd21799">
    <property type="entry name" value="WH2_Wa_Cobl"/>
    <property type="match status" value="1"/>
</dbReference>
<dbReference type="InterPro" id="IPR019025">
    <property type="entry name" value="Cordon-bleu_ubiquitin_domain"/>
</dbReference>
<dbReference type="Proteomes" id="UP000618051">
    <property type="component" value="Unassembled WGS sequence"/>
</dbReference>
<feature type="region of interest" description="Disordered" evidence="1">
    <location>
        <begin position="54"/>
        <end position="86"/>
    </location>
</feature>
<proteinExistence type="predicted"/>
<feature type="domain" description="WH2" evidence="2">
    <location>
        <begin position="1489"/>
        <end position="1509"/>
    </location>
</feature>
<dbReference type="PANTHER" id="PTHR47008:SF1">
    <property type="entry name" value="PROTEIN CORDON-BLEU"/>
    <property type="match status" value="1"/>
</dbReference>
<dbReference type="GO" id="GO:0051639">
    <property type="term" value="P:actin filament network formation"/>
    <property type="evidence" value="ECO:0007669"/>
    <property type="project" value="TreeGrafter"/>
</dbReference>
<feature type="region of interest" description="Disordered" evidence="1">
    <location>
        <begin position="925"/>
        <end position="958"/>
    </location>
</feature>
<reference evidence="4" key="3">
    <citation type="submission" date="2022-01" db="EMBL/GenBank/DDBJ databases">
        <authorList>
            <person name="Rubenstein D.R."/>
        </authorList>
    </citation>
    <scope>NUCLEOTIDE SEQUENCE</scope>
    <source>
        <strain evidence="4">SS15</strain>
        <tissue evidence="4">Liver</tissue>
    </source>
</reference>
<reference evidence="4 5" key="2">
    <citation type="journal article" date="2021" name="J. Hered.">
        <title>Feather Gene Expression Elucidates the Developmental Basis of Plumage Iridescence in African Starlings.</title>
        <authorList>
            <person name="Rubenstein D.R."/>
            <person name="Corvelo A."/>
            <person name="MacManes M.D."/>
            <person name="Maia R."/>
            <person name="Narzisi G."/>
            <person name="Rousaki A."/>
            <person name="Vandenabeele P."/>
            <person name="Shawkey M.D."/>
            <person name="Solomon J."/>
        </authorList>
    </citation>
    <scope>NUCLEOTIDE SEQUENCE [LARGE SCALE GENOMIC DNA]</scope>
    <source>
        <strain evidence="4">SS15</strain>
    </source>
</reference>
<evidence type="ECO:0000313" key="3">
    <source>
        <dbReference type="EMBL" id="KAG0126415.1"/>
    </source>
</evidence>
<dbReference type="OrthoDB" id="8882621at2759"/>
<feature type="compositionally biased region" description="Low complexity" evidence="1">
    <location>
        <begin position="1592"/>
        <end position="1605"/>
    </location>
</feature>
<feature type="region of interest" description="Disordered" evidence="1">
    <location>
        <begin position="1394"/>
        <end position="1416"/>
    </location>
</feature>
<organism evidence="3">
    <name type="scientific">Lamprotornis superbus</name>
    <dbReference type="NCBI Taxonomy" id="245042"/>
    <lineage>
        <taxon>Eukaryota</taxon>
        <taxon>Metazoa</taxon>
        <taxon>Chordata</taxon>
        <taxon>Craniata</taxon>
        <taxon>Vertebrata</taxon>
        <taxon>Euteleostomi</taxon>
        <taxon>Archelosauria</taxon>
        <taxon>Archosauria</taxon>
        <taxon>Dinosauria</taxon>
        <taxon>Saurischia</taxon>
        <taxon>Theropoda</taxon>
        <taxon>Coelurosauria</taxon>
        <taxon>Aves</taxon>
        <taxon>Neognathae</taxon>
        <taxon>Neoaves</taxon>
        <taxon>Telluraves</taxon>
        <taxon>Australaves</taxon>
        <taxon>Passeriformes</taxon>
        <taxon>Sturnidae</taxon>
        <taxon>Lamprotornis</taxon>
    </lineage>
</organism>
<protein>
    <recommendedName>
        <fullName evidence="2">WH2 domain-containing protein</fullName>
    </recommendedName>
</protein>
<dbReference type="GO" id="GO:0003785">
    <property type="term" value="F:actin monomer binding"/>
    <property type="evidence" value="ECO:0007669"/>
    <property type="project" value="InterPro"/>
</dbReference>
<dbReference type="GO" id="GO:1990357">
    <property type="term" value="C:terminal web"/>
    <property type="evidence" value="ECO:0007669"/>
    <property type="project" value="TreeGrafter"/>
</dbReference>
<dbReference type="Pfam" id="PF09469">
    <property type="entry name" value="Cobl"/>
    <property type="match status" value="1"/>
</dbReference>
<dbReference type="GO" id="GO:0048471">
    <property type="term" value="C:perinuclear region of cytoplasm"/>
    <property type="evidence" value="ECO:0007669"/>
    <property type="project" value="TreeGrafter"/>
</dbReference>
<accession>A0A835NZX6</accession>
<dbReference type="GO" id="GO:0043025">
    <property type="term" value="C:neuronal cell body"/>
    <property type="evidence" value="ECO:0007669"/>
    <property type="project" value="TreeGrafter"/>
</dbReference>
<reference evidence="3" key="1">
    <citation type="submission" date="2020-10" db="EMBL/GenBank/DDBJ databases">
        <title>Feather gene expression reveals the developmental basis of iridescence in African starlings.</title>
        <authorList>
            <person name="Rubenstein D.R."/>
        </authorList>
    </citation>
    <scope>NUCLEOTIDE SEQUENCE</scope>
    <source>
        <strain evidence="3">SS15</strain>
        <tissue evidence="3">Liver</tissue>
    </source>
</reference>
<dbReference type="GO" id="GO:0030041">
    <property type="term" value="P:actin filament polymerization"/>
    <property type="evidence" value="ECO:0007669"/>
    <property type="project" value="TreeGrafter"/>
</dbReference>
<dbReference type="EMBL" id="JADDUC020000001">
    <property type="protein sequence ID" value="KAI1243179.1"/>
    <property type="molecule type" value="Genomic_DNA"/>
</dbReference>
<feature type="compositionally biased region" description="Polar residues" evidence="1">
    <location>
        <begin position="1646"/>
        <end position="1658"/>
    </location>
</feature>
<evidence type="ECO:0000313" key="5">
    <source>
        <dbReference type="Proteomes" id="UP000618051"/>
    </source>
</evidence>
<dbReference type="GO" id="GO:0044295">
    <property type="term" value="C:axonal growth cone"/>
    <property type="evidence" value="ECO:0007669"/>
    <property type="project" value="TreeGrafter"/>
</dbReference>
<dbReference type="PROSITE" id="PS51082">
    <property type="entry name" value="WH2"/>
    <property type="match status" value="3"/>
</dbReference>